<evidence type="ECO:0000313" key="1">
    <source>
        <dbReference type="EMBL" id="ACS41652.1"/>
    </source>
</evidence>
<dbReference type="HOGENOM" id="CLU_2523704_0_0_5"/>
<accession>C5B0R5</accession>
<sequence>MGGVRDRSAIKTRSQSRNARLDLFQRSIIAAKSAQTDCQKLILKGANLPPDLLLHGFLKRHQQFGAHRFRGSKHQAPDRSVRLP</sequence>
<proteinExistence type="predicted"/>
<reference evidence="1 2" key="1">
    <citation type="journal article" date="2009" name="PLoS ONE">
        <title>Methylobacterium genome sequences: a reference blueprint to investigate microbial metabolism of C1 compounds from natural and industrial sources.</title>
        <authorList>
            <person name="Vuilleumier S."/>
            <person name="Chistoserdova L."/>
            <person name="Lee M.-C."/>
            <person name="Bringel F."/>
            <person name="Lajus A."/>
            <person name="Zhou Y."/>
            <person name="Gourion B."/>
            <person name="Barbe V."/>
            <person name="Chang J."/>
            <person name="Cruveiller S."/>
            <person name="Dossat C."/>
            <person name="Gillett W."/>
            <person name="Gruffaz C."/>
            <person name="Haugen E."/>
            <person name="Hourcade E."/>
            <person name="Levy R."/>
            <person name="Mangenot S."/>
            <person name="Muller E."/>
            <person name="Nadalig T."/>
            <person name="Pagni M."/>
            <person name="Penny C."/>
            <person name="Peyraud R."/>
            <person name="Robinson D.G."/>
            <person name="Roche D."/>
            <person name="Rouy Z."/>
            <person name="Saenampechek C."/>
            <person name="Salvignol G."/>
            <person name="Vallenet D."/>
            <person name="Wu Z."/>
            <person name="Marx C.J."/>
            <person name="Vorholt J.A."/>
            <person name="Olson M.V."/>
            <person name="Kaul R."/>
            <person name="Weissenbach J."/>
            <person name="Medigue C."/>
            <person name="Lidstrom M.E."/>
        </authorList>
    </citation>
    <scope>NUCLEOTIDE SEQUENCE [LARGE SCALE GENOMIC DNA]</scope>
    <source>
        <strain evidence="2">ATCC 14718 / DSM 1338 / JCM 2805 / NCIMB 9133 / AM1</strain>
    </source>
</reference>
<name>C5B0R5_METEA</name>
<dbReference type="EMBL" id="CP001510">
    <property type="protein sequence ID" value="ACS41652.1"/>
    <property type="molecule type" value="Genomic_DNA"/>
</dbReference>
<gene>
    <name evidence="1" type="ordered locus">MexAM1_META1p3971</name>
</gene>
<keyword evidence="2" id="KW-1185">Reference proteome</keyword>
<dbReference type="KEGG" id="mea:Mex_1p3971"/>
<dbReference type="Proteomes" id="UP000009081">
    <property type="component" value="Chromosome"/>
</dbReference>
<evidence type="ECO:0000313" key="2">
    <source>
        <dbReference type="Proteomes" id="UP000009081"/>
    </source>
</evidence>
<dbReference type="AlphaFoldDB" id="C5B0R5"/>
<protein>
    <submittedName>
        <fullName evidence="1">Uncharacterized protein</fullName>
    </submittedName>
</protein>
<organism evidence="1 2">
    <name type="scientific">Methylorubrum extorquens (strain ATCC 14718 / DSM 1338 / JCM 2805 / NCIMB 9133 / AM1)</name>
    <name type="common">Methylobacterium extorquens</name>
    <dbReference type="NCBI Taxonomy" id="272630"/>
    <lineage>
        <taxon>Bacteria</taxon>
        <taxon>Pseudomonadati</taxon>
        <taxon>Pseudomonadota</taxon>
        <taxon>Alphaproteobacteria</taxon>
        <taxon>Hyphomicrobiales</taxon>
        <taxon>Methylobacteriaceae</taxon>
        <taxon>Methylorubrum</taxon>
    </lineage>
</organism>